<dbReference type="Gene3D" id="1.10.20.60">
    <property type="entry name" value="Glu-tRNAGln amidotransferase C subunit, N-terminal domain"/>
    <property type="match status" value="1"/>
</dbReference>
<sequence length="96" mass="10799">MKVDTETLQKIANLARLTVNSNEEAGLLNSLNSVLDWMEQLNEVDTTGVTPLMHMSEEIDNVLRADKVANQLPRDQALINAPDHDEQFIKVPKVME</sequence>
<dbReference type="InterPro" id="IPR003837">
    <property type="entry name" value="GatC"/>
</dbReference>
<comment type="caution">
    <text evidence="2">The sequence shown here is derived from an EMBL/GenBank/DDBJ whole genome shotgun (WGS) entry which is preliminary data.</text>
</comment>
<dbReference type="EC" id="6.3.5.-" evidence="1"/>
<dbReference type="InterPro" id="IPR036113">
    <property type="entry name" value="Asp/Glu-ADT_sf_sub_c"/>
</dbReference>
<gene>
    <name evidence="1 2" type="primary">gatC</name>
    <name evidence="2" type="ORF">J2I46_15435</name>
</gene>
<reference evidence="2 3" key="1">
    <citation type="submission" date="2021-03" db="EMBL/GenBank/DDBJ databases">
        <title>Fibrella sp. HMF5405 genome sequencing and assembly.</title>
        <authorList>
            <person name="Kang H."/>
            <person name="Kim H."/>
            <person name="Bae S."/>
            <person name="Joh K."/>
        </authorList>
    </citation>
    <scope>NUCLEOTIDE SEQUENCE [LARGE SCALE GENOMIC DNA]</scope>
    <source>
        <strain evidence="2 3">HMF5405</strain>
    </source>
</reference>
<comment type="subunit">
    <text evidence="1">Heterotrimer of A, B and C subunits.</text>
</comment>
<comment type="function">
    <text evidence="1">Allows the formation of correctly charged Asn-tRNA(Asn) or Gln-tRNA(Gln) through the transamidation of misacylated Asp-tRNA(Asn) or Glu-tRNA(Gln) in organisms which lack either or both of asparaginyl-tRNA or glutaminyl-tRNA synthetases. The reaction takes place in the presence of glutamine and ATP through an activated phospho-Asp-tRNA(Asn) or phospho-Glu-tRNA(Gln).</text>
</comment>
<evidence type="ECO:0000256" key="1">
    <source>
        <dbReference type="HAMAP-Rule" id="MF_00122"/>
    </source>
</evidence>
<dbReference type="PANTHER" id="PTHR15004:SF0">
    <property type="entry name" value="GLUTAMYL-TRNA(GLN) AMIDOTRANSFERASE SUBUNIT C, MITOCHONDRIAL"/>
    <property type="match status" value="1"/>
</dbReference>
<comment type="catalytic activity">
    <reaction evidence="1">
        <text>L-aspartyl-tRNA(Asn) + L-glutamine + ATP + H2O = L-asparaginyl-tRNA(Asn) + L-glutamate + ADP + phosphate + 2 H(+)</text>
        <dbReference type="Rhea" id="RHEA:14513"/>
        <dbReference type="Rhea" id="RHEA-COMP:9674"/>
        <dbReference type="Rhea" id="RHEA-COMP:9677"/>
        <dbReference type="ChEBI" id="CHEBI:15377"/>
        <dbReference type="ChEBI" id="CHEBI:15378"/>
        <dbReference type="ChEBI" id="CHEBI:29985"/>
        <dbReference type="ChEBI" id="CHEBI:30616"/>
        <dbReference type="ChEBI" id="CHEBI:43474"/>
        <dbReference type="ChEBI" id="CHEBI:58359"/>
        <dbReference type="ChEBI" id="CHEBI:78515"/>
        <dbReference type="ChEBI" id="CHEBI:78516"/>
        <dbReference type="ChEBI" id="CHEBI:456216"/>
    </reaction>
</comment>
<keyword evidence="1" id="KW-0648">Protein biosynthesis</keyword>
<dbReference type="EMBL" id="JAFMYW010000004">
    <property type="protein sequence ID" value="MBO0949988.1"/>
    <property type="molecule type" value="Genomic_DNA"/>
</dbReference>
<name>A0ABS3JJ08_9BACT</name>
<dbReference type="Pfam" id="PF02686">
    <property type="entry name" value="GatC"/>
    <property type="match status" value="1"/>
</dbReference>
<comment type="similarity">
    <text evidence="1">Belongs to the GatC family.</text>
</comment>
<dbReference type="PANTHER" id="PTHR15004">
    <property type="entry name" value="GLUTAMYL-TRNA(GLN) AMIDOTRANSFERASE SUBUNIT C, MITOCHONDRIAL"/>
    <property type="match status" value="1"/>
</dbReference>
<protein>
    <recommendedName>
        <fullName evidence="1">Aspartyl/glutamyl-tRNA(Asn/Gln) amidotransferase subunit C</fullName>
        <shortName evidence="1">Asp/Glu-ADT subunit C</shortName>
        <ecNumber evidence="1">6.3.5.-</ecNumber>
    </recommendedName>
</protein>
<evidence type="ECO:0000313" key="3">
    <source>
        <dbReference type="Proteomes" id="UP000664628"/>
    </source>
</evidence>
<keyword evidence="1" id="KW-0547">Nucleotide-binding</keyword>
<comment type="catalytic activity">
    <reaction evidence="1">
        <text>L-glutamyl-tRNA(Gln) + L-glutamine + ATP + H2O = L-glutaminyl-tRNA(Gln) + L-glutamate + ADP + phosphate + H(+)</text>
        <dbReference type="Rhea" id="RHEA:17521"/>
        <dbReference type="Rhea" id="RHEA-COMP:9681"/>
        <dbReference type="Rhea" id="RHEA-COMP:9684"/>
        <dbReference type="ChEBI" id="CHEBI:15377"/>
        <dbReference type="ChEBI" id="CHEBI:15378"/>
        <dbReference type="ChEBI" id="CHEBI:29985"/>
        <dbReference type="ChEBI" id="CHEBI:30616"/>
        <dbReference type="ChEBI" id="CHEBI:43474"/>
        <dbReference type="ChEBI" id="CHEBI:58359"/>
        <dbReference type="ChEBI" id="CHEBI:78520"/>
        <dbReference type="ChEBI" id="CHEBI:78521"/>
        <dbReference type="ChEBI" id="CHEBI:456216"/>
    </reaction>
</comment>
<dbReference type="RefSeq" id="WP_207329936.1">
    <property type="nucleotide sequence ID" value="NZ_JAFMYW010000004.1"/>
</dbReference>
<organism evidence="2 3">
    <name type="scientific">Fibrella forsythiae</name>
    <dbReference type="NCBI Taxonomy" id="2817061"/>
    <lineage>
        <taxon>Bacteria</taxon>
        <taxon>Pseudomonadati</taxon>
        <taxon>Bacteroidota</taxon>
        <taxon>Cytophagia</taxon>
        <taxon>Cytophagales</taxon>
        <taxon>Spirosomataceae</taxon>
        <taxon>Fibrella</taxon>
    </lineage>
</organism>
<dbReference type="HAMAP" id="MF_00122">
    <property type="entry name" value="GatC"/>
    <property type="match status" value="1"/>
</dbReference>
<keyword evidence="1" id="KW-0067">ATP-binding</keyword>
<dbReference type="SUPFAM" id="SSF141000">
    <property type="entry name" value="Glu-tRNAGln amidotransferase C subunit"/>
    <property type="match status" value="1"/>
</dbReference>
<keyword evidence="3" id="KW-1185">Reference proteome</keyword>
<keyword evidence="1" id="KW-0436">Ligase</keyword>
<proteinExistence type="inferred from homology"/>
<accession>A0ABS3JJ08</accession>
<evidence type="ECO:0000313" key="2">
    <source>
        <dbReference type="EMBL" id="MBO0949988.1"/>
    </source>
</evidence>
<dbReference type="NCBIfam" id="TIGR00135">
    <property type="entry name" value="gatC"/>
    <property type="match status" value="1"/>
</dbReference>
<dbReference type="Proteomes" id="UP000664628">
    <property type="component" value="Unassembled WGS sequence"/>
</dbReference>